<feature type="domain" description="Transcription regulator PadR N-terminal" evidence="1">
    <location>
        <begin position="34"/>
        <end position="79"/>
    </location>
</feature>
<dbReference type="Pfam" id="PF03551">
    <property type="entry name" value="PadR"/>
    <property type="match status" value="1"/>
</dbReference>
<dbReference type="SUPFAM" id="SSF46785">
    <property type="entry name" value="Winged helix' DNA-binding domain"/>
    <property type="match status" value="1"/>
</dbReference>
<comment type="caution">
    <text evidence="2">The sequence shown here is derived from an EMBL/GenBank/DDBJ whole genome shotgun (WGS) entry which is preliminary data.</text>
</comment>
<dbReference type="Proteomes" id="UP000470404">
    <property type="component" value="Unassembled WGS sequence"/>
</dbReference>
<reference evidence="2 3" key="1">
    <citation type="submission" date="2020-01" db="EMBL/GenBank/DDBJ databases">
        <title>Insect and environment-associated Actinomycetes.</title>
        <authorList>
            <person name="Currrie C."/>
            <person name="Chevrette M."/>
            <person name="Carlson C."/>
            <person name="Stubbendieck R."/>
            <person name="Wendt-Pienkowski E."/>
        </authorList>
    </citation>
    <scope>NUCLEOTIDE SEQUENCE [LARGE SCALE GENOMIC DNA]</scope>
    <source>
        <strain evidence="2 3">SID8386</strain>
    </source>
</reference>
<dbReference type="InterPro" id="IPR036388">
    <property type="entry name" value="WH-like_DNA-bd_sf"/>
</dbReference>
<evidence type="ECO:0000313" key="3">
    <source>
        <dbReference type="Proteomes" id="UP000470404"/>
    </source>
</evidence>
<proteinExistence type="predicted"/>
<dbReference type="EMBL" id="JAAGNC010000173">
    <property type="protein sequence ID" value="NEC60520.1"/>
    <property type="molecule type" value="Genomic_DNA"/>
</dbReference>
<dbReference type="InterPro" id="IPR036390">
    <property type="entry name" value="WH_DNA-bd_sf"/>
</dbReference>
<dbReference type="InterPro" id="IPR005149">
    <property type="entry name" value="Tscrpt_reg_PadR_N"/>
</dbReference>
<dbReference type="RefSeq" id="WP_095213288.1">
    <property type="nucleotide sequence ID" value="NZ_JAAGNC010000173.1"/>
</dbReference>
<accession>A0ABX0C6C3</accession>
<name>A0ABX0C6C3_9PSEU</name>
<evidence type="ECO:0000259" key="1">
    <source>
        <dbReference type="Pfam" id="PF03551"/>
    </source>
</evidence>
<protein>
    <recommendedName>
        <fullName evidence="1">Transcription regulator PadR N-terminal domain-containing protein</fullName>
    </recommendedName>
</protein>
<organism evidence="2 3">
    <name type="scientific">Amycolatopsis rubida</name>
    <dbReference type="NCBI Taxonomy" id="112413"/>
    <lineage>
        <taxon>Bacteria</taxon>
        <taxon>Bacillati</taxon>
        <taxon>Actinomycetota</taxon>
        <taxon>Actinomycetes</taxon>
        <taxon>Pseudonocardiales</taxon>
        <taxon>Pseudonocardiaceae</taxon>
        <taxon>Amycolatopsis</taxon>
    </lineage>
</organism>
<gene>
    <name evidence="2" type="ORF">G3I59_34290</name>
</gene>
<sequence>MRTAREMDRLATVFLIGGTDARFSATDLRRDTGLSNAHILPLLQTMKQRGWIAQEWPESDPTRARCVYVLTEHGREELSDD</sequence>
<keyword evidence="3" id="KW-1185">Reference proteome</keyword>
<evidence type="ECO:0000313" key="2">
    <source>
        <dbReference type="EMBL" id="NEC60520.1"/>
    </source>
</evidence>
<dbReference type="Gene3D" id="1.10.10.10">
    <property type="entry name" value="Winged helix-like DNA-binding domain superfamily/Winged helix DNA-binding domain"/>
    <property type="match status" value="1"/>
</dbReference>